<gene>
    <name evidence="10" type="primary">thiE</name>
    <name evidence="12" type="ORF">DEO23_14645</name>
</gene>
<feature type="binding site" evidence="10">
    <location>
        <begin position="158"/>
        <end position="160"/>
    </location>
    <ligand>
        <name>2-[(2R,5Z)-2-carboxy-4-methylthiazol-5(2H)-ylidene]ethyl phosphate</name>
        <dbReference type="ChEBI" id="CHEBI:62899"/>
    </ligand>
</feature>
<feature type="binding site" evidence="10">
    <location>
        <position position="111"/>
    </location>
    <ligand>
        <name>Mg(2+)</name>
        <dbReference type="ChEBI" id="CHEBI:18420"/>
    </ligand>
</feature>
<dbReference type="InterPro" id="IPR013785">
    <property type="entry name" value="Aldolase_TIM"/>
</dbReference>
<evidence type="ECO:0000256" key="2">
    <source>
        <dbReference type="ARBA" id="ARBA00005165"/>
    </source>
</evidence>
<evidence type="ECO:0000256" key="6">
    <source>
        <dbReference type="ARBA" id="ARBA00022977"/>
    </source>
</evidence>
<comment type="caution">
    <text evidence="10">Lacks conserved residue(s) required for the propagation of feature annotation.</text>
</comment>
<keyword evidence="5 10" id="KW-0460">Magnesium</keyword>
<dbReference type="Proteomes" id="UP000245590">
    <property type="component" value="Unassembled WGS sequence"/>
</dbReference>
<keyword evidence="6 10" id="KW-0784">Thiamine biosynthesis</keyword>
<dbReference type="EMBL" id="QFKX01000006">
    <property type="protein sequence ID" value="PWH05299.1"/>
    <property type="molecule type" value="Genomic_DNA"/>
</dbReference>
<feature type="binding site" evidence="10">
    <location>
        <position position="86"/>
    </location>
    <ligand>
        <name>4-amino-2-methyl-5-(diphosphooxymethyl)pyrimidine</name>
        <dbReference type="ChEBI" id="CHEBI:57841"/>
    </ligand>
</feature>
<feature type="domain" description="Thiamine phosphate synthase/TenI" evidence="11">
    <location>
        <begin position="25"/>
        <end position="212"/>
    </location>
</feature>
<feature type="binding site" evidence="10">
    <location>
        <position position="87"/>
    </location>
    <ligand>
        <name>Mg(2+)</name>
        <dbReference type="ChEBI" id="CHEBI:18420"/>
    </ligand>
</feature>
<evidence type="ECO:0000256" key="1">
    <source>
        <dbReference type="ARBA" id="ARBA00003814"/>
    </source>
</evidence>
<dbReference type="PANTHER" id="PTHR20857:SF15">
    <property type="entry name" value="THIAMINE-PHOSPHATE SYNTHASE"/>
    <property type="match status" value="1"/>
</dbReference>
<evidence type="ECO:0000256" key="8">
    <source>
        <dbReference type="ARBA" id="ARBA00047851"/>
    </source>
</evidence>
<dbReference type="HAMAP" id="MF_00097">
    <property type="entry name" value="TMP_synthase"/>
    <property type="match status" value="1"/>
</dbReference>
<keyword evidence="13" id="KW-1185">Reference proteome</keyword>
<dbReference type="EC" id="2.5.1.3" evidence="10"/>
<dbReference type="PANTHER" id="PTHR20857">
    <property type="entry name" value="THIAMINE-PHOSPHATE PYROPHOSPHORYLASE"/>
    <property type="match status" value="1"/>
</dbReference>
<name>A0A2U2RHF0_9MICO</name>
<evidence type="ECO:0000256" key="3">
    <source>
        <dbReference type="ARBA" id="ARBA00022679"/>
    </source>
</evidence>
<accession>A0A2U2RHF0</accession>
<dbReference type="GO" id="GO:0009228">
    <property type="term" value="P:thiamine biosynthetic process"/>
    <property type="evidence" value="ECO:0007669"/>
    <property type="project" value="UniProtKB-KW"/>
</dbReference>
<comment type="catalytic activity">
    <reaction evidence="7 10">
        <text>4-methyl-5-(2-phosphooxyethyl)-thiazole + 4-amino-2-methyl-5-(diphosphooxymethyl)pyrimidine + H(+) = thiamine phosphate + diphosphate</text>
        <dbReference type="Rhea" id="RHEA:22328"/>
        <dbReference type="ChEBI" id="CHEBI:15378"/>
        <dbReference type="ChEBI" id="CHEBI:33019"/>
        <dbReference type="ChEBI" id="CHEBI:37575"/>
        <dbReference type="ChEBI" id="CHEBI:57841"/>
        <dbReference type="ChEBI" id="CHEBI:58296"/>
        <dbReference type="EC" id="2.5.1.3"/>
    </reaction>
</comment>
<dbReference type="Pfam" id="PF02581">
    <property type="entry name" value="TMP-TENI"/>
    <property type="match status" value="1"/>
</dbReference>
<reference evidence="12 13" key="1">
    <citation type="submission" date="2018-05" db="EMBL/GenBank/DDBJ databases">
        <title>Brachybacterium sp. M1HQ-2T, whole genome shotgun sequence.</title>
        <authorList>
            <person name="Tuo L."/>
        </authorList>
    </citation>
    <scope>NUCLEOTIDE SEQUENCE [LARGE SCALE GENOMIC DNA]</scope>
    <source>
        <strain evidence="12 13">M1HQ-2</strain>
    </source>
</reference>
<dbReference type="GO" id="GO:0009229">
    <property type="term" value="P:thiamine diphosphate biosynthetic process"/>
    <property type="evidence" value="ECO:0007669"/>
    <property type="project" value="UniProtKB-UniRule"/>
</dbReference>
<comment type="catalytic activity">
    <reaction evidence="9 10">
        <text>2-[(2R,5Z)-2-carboxy-4-methylthiazol-5(2H)-ylidene]ethyl phosphate + 4-amino-2-methyl-5-(diphosphooxymethyl)pyrimidine + 2 H(+) = thiamine phosphate + CO2 + diphosphate</text>
        <dbReference type="Rhea" id="RHEA:47844"/>
        <dbReference type="ChEBI" id="CHEBI:15378"/>
        <dbReference type="ChEBI" id="CHEBI:16526"/>
        <dbReference type="ChEBI" id="CHEBI:33019"/>
        <dbReference type="ChEBI" id="CHEBI:37575"/>
        <dbReference type="ChEBI" id="CHEBI:57841"/>
        <dbReference type="ChEBI" id="CHEBI:62899"/>
        <dbReference type="EC" id="2.5.1.3"/>
    </reaction>
</comment>
<comment type="similarity">
    <text evidence="10">Belongs to the thiamine-phosphate synthase family.</text>
</comment>
<dbReference type="AlphaFoldDB" id="A0A2U2RHF0"/>
<keyword evidence="4 10" id="KW-0479">Metal-binding</keyword>
<dbReference type="InterPro" id="IPR022998">
    <property type="entry name" value="ThiamineP_synth_TenI"/>
</dbReference>
<evidence type="ECO:0000256" key="5">
    <source>
        <dbReference type="ARBA" id="ARBA00022842"/>
    </source>
</evidence>
<evidence type="ECO:0000259" key="11">
    <source>
        <dbReference type="Pfam" id="PF02581"/>
    </source>
</evidence>
<evidence type="ECO:0000313" key="12">
    <source>
        <dbReference type="EMBL" id="PWH05299.1"/>
    </source>
</evidence>
<feature type="binding site" evidence="10">
    <location>
        <position position="130"/>
    </location>
    <ligand>
        <name>4-amino-2-methyl-5-(diphosphooxymethyl)pyrimidine</name>
        <dbReference type="ChEBI" id="CHEBI:57841"/>
    </ligand>
</feature>
<dbReference type="Gene3D" id="3.20.20.70">
    <property type="entry name" value="Aldolase class I"/>
    <property type="match status" value="1"/>
</dbReference>
<dbReference type="UniPathway" id="UPA00060">
    <property type="reaction ID" value="UER00141"/>
</dbReference>
<dbReference type="SUPFAM" id="SSF51391">
    <property type="entry name" value="Thiamin phosphate synthase"/>
    <property type="match status" value="1"/>
</dbReference>
<comment type="caution">
    <text evidence="12">The sequence shown here is derived from an EMBL/GenBank/DDBJ whole genome shotgun (WGS) entry which is preliminary data.</text>
</comment>
<comment type="catalytic activity">
    <reaction evidence="8 10">
        <text>2-(2-carboxy-4-methylthiazol-5-yl)ethyl phosphate + 4-amino-2-methyl-5-(diphosphooxymethyl)pyrimidine + 2 H(+) = thiamine phosphate + CO2 + diphosphate</text>
        <dbReference type="Rhea" id="RHEA:47848"/>
        <dbReference type="ChEBI" id="CHEBI:15378"/>
        <dbReference type="ChEBI" id="CHEBI:16526"/>
        <dbReference type="ChEBI" id="CHEBI:33019"/>
        <dbReference type="ChEBI" id="CHEBI:37575"/>
        <dbReference type="ChEBI" id="CHEBI:57841"/>
        <dbReference type="ChEBI" id="CHEBI:62890"/>
        <dbReference type="EC" id="2.5.1.3"/>
    </reaction>
</comment>
<dbReference type="NCBIfam" id="NF000740">
    <property type="entry name" value="PRK00043.3-4"/>
    <property type="match status" value="1"/>
</dbReference>
<dbReference type="InterPro" id="IPR034291">
    <property type="entry name" value="TMP_synthase"/>
</dbReference>
<evidence type="ECO:0000313" key="13">
    <source>
        <dbReference type="Proteomes" id="UP000245590"/>
    </source>
</evidence>
<dbReference type="OrthoDB" id="3243336at2"/>
<evidence type="ECO:0000256" key="7">
    <source>
        <dbReference type="ARBA" id="ARBA00047334"/>
    </source>
</evidence>
<evidence type="ECO:0000256" key="10">
    <source>
        <dbReference type="HAMAP-Rule" id="MF_00097"/>
    </source>
</evidence>
<keyword evidence="3 10" id="KW-0808">Transferase</keyword>
<evidence type="ECO:0000256" key="4">
    <source>
        <dbReference type="ARBA" id="ARBA00022723"/>
    </source>
</evidence>
<dbReference type="GO" id="GO:0004789">
    <property type="term" value="F:thiamine-phosphate diphosphorylase activity"/>
    <property type="evidence" value="ECO:0007669"/>
    <property type="project" value="UniProtKB-UniRule"/>
</dbReference>
<sequence>MSPHTTPTTPATTVPAAKEPVDLRCYLVTSGADRHTVETAAAAAGAGAGIVQVRAKDLDARPLLALTEEVAAAVRHAAPACRVVLDDRTDVAYAARRRGAHVHGVHLGQDDLPVADARALLGPDAIIGLTTGTTELVEAAETDADLLDYIGAGPFRPTPTKAHIRPALGLQGYEELVGLTRLPIVAIGDVTPEDVPALAATGVAGVALVRAIMRAEEPAAVVQAVNGAFPVER</sequence>
<comment type="function">
    <text evidence="1 10">Condenses 4-methyl-5-(beta-hydroxyethyl)thiazole monophosphate (THZ-P) and 2-methyl-4-amino-5-hydroxymethyl pyrimidine pyrophosphate (HMP-PP) to form thiamine monophosphate (TMP).</text>
</comment>
<dbReference type="CDD" id="cd00564">
    <property type="entry name" value="TMP_TenI"/>
    <property type="match status" value="1"/>
</dbReference>
<dbReference type="InterPro" id="IPR036206">
    <property type="entry name" value="ThiamineP_synth_sf"/>
</dbReference>
<dbReference type="RefSeq" id="WP_109276760.1">
    <property type="nucleotide sequence ID" value="NZ_QFKX01000006.1"/>
</dbReference>
<comment type="cofactor">
    <cofactor evidence="10">
        <name>Mg(2+)</name>
        <dbReference type="ChEBI" id="CHEBI:18420"/>
    </cofactor>
    <text evidence="10">Binds 1 Mg(2+) ion per subunit.</text>
</comment>
<feature type="binding site" evidence="10">
    <location>
        <begin position="52"/>
        <end position="56"/>
    </location>
    <ligand>
        <name>4-amino-2-methyl-5-(diphosphooxymethyl)pyrimidine</name>
        <dbReference type="ChEBI" id="CHEBI:57841"/>
    </ligand>
</feature>
<organism evidence="12 13">
    <name type="scientific">Brachybacterium endophyticum</name>
    <dbReference type="NCBI Taxonomy" id="2182385"/>
    <lineage>
        <taxon>Bacteria</taxon>
        <taxon>Bacillati</taxon>
        <taxon>Actinomycetota</taxon>
        <taxon>Actinomycetes</taxon>
        <taxon>Micrococcales</taxon>
        <taxon>Dermabacteraceae</taxon>
        <taxon>Brachybacterium</taxon>
    </lineage>
</organism>
<dbReference type="GO" id="GO:0005737">
    <property type="term" value="C:cytoplasm"/>
    <property type="evidence" value="ECO:0007669"/>
    <property type="project" value="TreeGrafter"/>
</dbReference>
<dbReference type="GO" id="GO:0000287">
    <property type="term" value="F:magnesium ion binding"/>
    <property type="evidence" value="ECO:0007669"/>
    <property type="project" value="UniProtKB-UniRule"/>
</dbReference>
<proteinExistence type="inferred from homology"/>
<comment type="pathway">
    <text evidence="2 10">Cofactor biosynthesis; thiamine diphosphate biosynthesis; thiamine phosphate from 4-amino-2-methyl-5-diphosphomethylpyrimidine and 4-methyl-5-(2-phosphoethyl)-thiazole: step 1/1.</text>
</comment>
<protein>
    <recommendedName>
        <fullName evidence="10">Thiamine-phosphate synthase</fullName>
        <shortName evidence="10">TP synthase</shortName>
        <shortName evidence="10">TPS</shortName>
        <ecNumber evidence="10">2.5.1.3</ecNumber>
    </recommendedName>
    <alternativeName>
        <fullName evidence="10">Thiamine-phosphate pyrophosphorylase</fullName>
        <shortName evidence="10">TMP pyrophosphorylase</shortName>
        <shortName evidence="10">TMP-PPase</shortName>
    </alternativeName>
</protein>
<feature type="binding site" evidence="10">
    <location>
        <position position="161"/>
    </location>
    <ligand>
        <name>4-amino-2-methyl-5-(diphosphooxymethyl)pyrimidine</name>
        <dbReference type="ChEBI" id="CHEBI:57841"/>
    </ligand>
</feature>
<evidence type="ECO:0000256" key="9">
    <source>
        <dbReference type="ARBA" id="ARBA00047883"/>
    </source>
</evidence>